<dbReference type="EMBL" id="QXIX01000048">
    <property type="protein sequence ID" value="RIE13121.1"/>
    <property type="molecule type" value="Genomic_DNA"/>
</dbReference>
<protein>
    <recommendedName>
        <fullName evidence="5">Carboxypeptidase regulatory-like domain-containing protein</fullName>
    </recommendedName>
</protein>
<evidence type="ECO:0008006" key="5">
    <source>
        <dbReference type="Google" id="ProtNLM"/>
    </source>
</evidence>
<keyword evidence="3" id="KW-1185">Reference proteome</keyword>
<dbReference type="Proteomes" id="UP000266042">
    <property type="component" value="Unassembled WGS sequence"/>
</dbReference>
<gene>
    <name evidence="2" type="ORF">SMC2_06105</name>
    <name evidence="1" type="ORF">SMC3_05735</name>
</gene>
<dbReference type="Gene3D" id="2.60.40.1120">
    <property type="entry name" value="Carboxypeptidase-like, regulatory domain"/>
    <property type="match status" value="1"/>
</dbReference>
<dbReference type="RefSeq" id="WP_119087824.1">
    <property type="nucleotide sequence ID" value="NZ_QXIV01000038.1"/>
</dbReference>
<accession>A0A398DED6</accession>
<dbReference type="InterPro" id="IPR008969">
    <property type="entry name" value="CarboxyPept-like_regulatory"/>
</dbReference>
<organism evidence="1 4">
    <name type="scientific">Candidatus Cryosericum hinesii</name>
    <dbReference type="NCBI Taxonomy" id="2290915"/>
    <lineage>
        <taxon>Bacteria</taxon>
        <taxon>Pseudomonadati</taxon>
        <taxon>Caldisericota/Cryosericota group</taxon>
        <taxon>Candidatus Cryosericota</taxon>
        <taxon>Candidatus Cryosericia</taxon>
        <taxon>Candidatus Cryosericales</taxon>
        <taxon>Candidatus Cryosericaceae</taxon>
        <taxon>Candidatus Cryosericum</taxon>
    </lineage>
</organism>
<name>A0A398DED6_9BACT</name>
<evidence type="ECO:0000313" key="1">
    <source>
        <dbReference type="EMBL" id="RIE13060.1"/>
    </source>
</evidence>
<reference evidence="3 4" key="1">
    <citation type="submission" date="2018-09" db="EMBL/GenBank/DDBJ databases">
        <title>Discovery and Ecogenomic Context for Candidatus Cryosericales, a Global Caldiserica Order Active in Thawing Permafrost.</title>
        <authorList>
            <person name="Martinez M.A."/>
            <person name="Woodcroft B.J."/>
            <person name="Ignacio Espinoza J.C."/>
            <person name="Zayed A."/>
            <person name="Singleton C.M."/>
            <person name="Boyd J."/>
            <person name="Li Y.-F."/>
            <person name="Purvine S."/>
            <person name="Maughan H."/>
            <person name="Hodgkins S.B."/>
            <person name="Anderson D."/>
            <person name="Sederholm M."/>
            <person name="Temperton B."/>
            <person name="Saleska S.R."/>
            <person name="Tyson G.W."/>
            <person name="Rich V.I."/>
        </authorList>
    </citation>
    <scope>NUCLEOTIDE SEQUENCE [LARGE SCALE GENOMIC DNA]</scope>
    <source>
        <strain evidence="2 3">SMC2</strain>
        <strain evidence="1 4">SMC3</strain>
    </source>
</reference>
<evidence type="ECO:0000313" key="3">
    <source>
        <dbReference type="Proteomes" id="UP000265724"/>
    </source>
</evidence>
<evidence type="ECO:0000313" key="2">
    <source>
        <dbReference type="EMBL" id="RIE13121.1"/>
    </source>
</evidence>
<dbReference type="AlphaFoldDB" id="A0A398DED6"/>
<dbReference type="Pfam" id="PF13620">
    <property type="entry name" value="CarboxypepD_reg"/>
    <property type="match status" value="1"/>
</dbReference>
<proteinExistence type="predicted"/>
<comment type="caution">
    <text evidence="1">The sequence shown here is derived from an EMBL/GenBank/DDBJ whole genome shotgun (WGS) entry which is preliminary data.</text>
</comment>
<sequence length="425" mass="44557">MMKRIIFHRAEVHLRSAPRMGKKCSGALNQSARGEAPLAWEKSARGLALGLALLLVIFSLAGCARRSAVSLRIVSAYSGKGVANATLTFTGSSGSETLSSDATGTVSGQVEADRTQMGVEATGYQKAFMQVTDLTKLPATVQLTPLFLGVGTVKSGGQPVVGASVTVWNTTTTTGSDGTFTFEGLAEGTYAGRVIKQGFADATFDLVIAKNAKAVNVTLQEGQLLPLSSLATLPVYELTASYHRTLGGEDKSFDGRVVKNGSDILVMSGDPVNPTASLMVRGGTGYVFDNGAYTASGETAAAAAHVLQESCEGLLGLPATFSPRFFTIEKQPPVQLLGQTCDVWSMTGRFMFEGEAVTATATVTVGTTDALANIPVKIVLNARSQEFFNFVYDAVVEVVSVDQTQVAARFPPRTLPQSEGSPSAQ</sequence>
<dbReference type="SUPFAM" id="SSF49464">
    <property type="entry name" value="Carboxypeptidase regulatory domain-like"/>
    <property type="match status" value="1"/>
</dbReference>
<dbReference type="EMBL" id="QXIW01000027">
    <property type="protein sequence ID" value="RIE13060.1"/>
    <property type="molecule type" value="Genomic_DNA"/>
</dbReference>
<dbReference type="Proteomes" id="UP000265724">
    <property type="component" value="Unassembled WGS sequence"/>
</dbReference>
<evidence type="ECO:0000313" key="4">
    <source>
        <dbReference type="Proteomes" id="UP000266042"/>
    </source>
</evidence>